<keyword evidence="1" id="KW-0175">Coiled coil</keyword>
<evidence type="ECO:0000313" key="3">
    <source>
        <dbReference type="EMBL" id="KAJ7982770.1"/>
    </source>
</evidence>
<organism evidence="3 4">
    <name type="scientific">Quillaja saponaria</name>
    <name type="common">Soap bark tree</name>
    <dbReference type="NCBI Taxonomy" id="32244"/>
    <lineage>
        <taxon>Eukaryota</taxon>
        <taxon>Viridiplantae</taxon>
        <taxon>Streptophyta</taxon>
        <taxon>Embryophyta</taxon>
        <taxon>Tracheophyta</taxon>
        <taxon>Spermatophyta</taxon>
        <taxon>Magnoliopsida</taxon>
        <taxon>eudicotyledons</taxon>
        <taxon>Gunneridae</taxon>
        <taxon>Pentapetalae</taxon>
        <taxon>rosids</taxon>
        <taxon>fabids</taxon>
        <taxon>Fabales</taxon>
        <taxon>Quillajaceae</taxon>
        <taxon>Quillaja</taxon>
    </lineage>
</organism>
<feature type="coiled-coil region" evidence="1">
    <location>
        <begin position="145"/>
        <end position="252"/>
    </location>
</feature>
<protein>
    <submittedName>
        <fullName evidence="3">Uncharacterized protein</fullName>
    </submittedName>
</protein>
<accession>A0AAD7QJR0</accession>
<comment type="caution">
    <text evidence="3">The sequence shown here is derived from an EMBL/GenBank/DDBJ whole genome shotgun (WGS) entry which is preliminary data.</text>
</comment>
<evidence type="ECO:0000256" key="2">
    <source>
        <dbReference type="SAM" id="MobiDB-lite"/>
    </source>
</evidence>
<evidence type="ECO:0000313" key="4">
    <source>
        <dbReference type="Proteomes" id="UP001163823"/>
    </source>
</evidence>
<gene>
    <name evidence="3" type="ORF">O6P43_001856</name>
</gene>
<proteinExistence type="predicted"/>
<reference evidence="3 4" key="1">
    <citation type="journal article" date="2023" name="Science">
        <title>Elucidation of the pathway for biosynthesis of saponin adjuvants from the soapbark tree.</title>
        <authorList>
            <person name="Reed J."/>
            <person name="Orme A."/>
            <person name="El-Demerdash A."/>
            <person name="Owen C."/>
            <person name="Martin L.B.B."/>
            <person name="Misra R.C."/>
            <person name="Kikuchi S."/>
            <person name="Rejzek M."/>
            <person name="Martin A.C."/>
            <person name="Harkess A."/>
            <person name="Leebens-Mack J."/>
            <person name="Louveau T."/>
            <person name="Stephenson M.J."/>
            <person name="Osbourn A."/>
        </authorList>
    </citation>
    <scope>NUCLEOTIDE SEQUENCE [LARGE SCALE GENOMIC DNA]</scope>
    <source>
        <strain evidence="3">S10</strain>
    </source>
</reference>
<dbReference type="EMBL" id="JARAOO010000001">
    <property type="protein sequence ID" value="KAJ7982770.1"/>
    <property type="molecule type" value="Genomic_DNA"/>
</dbReference>
<sequence length="338" mass="38528">MAKVSSIPRAQEESRTGNTEGLLPLSTIPTDDRSKGCHLVPNQVARTREQRWAHLEGTNRTRRLFAGQGSGTYFPRRPGGCLHQRYPQCGLCRNEGEHLAPGRSSDRRSSARERIYYWAVCLRSASLYTKLKKAQEDAEYSTDKLLSTIQENENLKARLIQAEKAEAEGLAASEQFESLQAEVLRLGAEVEGWLDKCREQNEEVDRLRGKIERCRAIESEAVRLKDEVARLRAKLEVSKDEAQTAMENFKDSDICRKMIYDHGGRLYANGWVNCREWMKEHNPYLDIFEAKWPGEEEAEEEERLAKMLTDEAGKEEGFEDEGATDEEVEAVEPDLGDQ</sequence>
<dbReference type="Proteomes" id="UP001163823">
    <property type="component" value="Chromosome 1"/>
</dbReference>
<name>A0AAD7QJR0_QUISA</name>
<evidence type="ECO:0000256" key="1">
    <source>
        <dbReference type="SAM" id="Coils"/>
    </source>
</evidence>
<keyword evidence="4" id="KW-1185">Reference proteome</keyword>
<feature type="region of interest" description="Disordered" evidence="2">
    <location>
        <begin position="1"/>
        <end position="36"/>
    </location>
</feature>
<dbReference type="AlphaFoldDB" id="A0AAD7QJR0"/>
<dbReference type="KEGG" id="qsa:O6P43_001856"/>
<feature type="region of interest" description="Disordered" evidence="2">
    <location>
        <begin position="308"/>
        <end position="338"/>
    </location>
</feature>
<feature type="compositionally biased region" description="Acidic residues" evidence="2">
    <location>
        <begin position="317"/>
        <end position="338"/>
    </location>
</feature>